<feature type="transmembrane region" description="Helical" evidence="1">
    <location>
        <begin position="366"/>
        <end position="386"/>
    </location>
</feature>
<accession>A0ABR7QWL6</accession>
<keyword evidence="1" id="KW-0472">Membrane</keyword>
<protein>
    <submittedName>
        <fullName evidence="2">Cell envelope integrity protein CreD</fullName>
    </submittedName>
</protein>
<gene>
    <name evidence="2" type="primary">creD</name>
    <name evidence="2" type="ORF">FcAc13_04690</name>
</gene>
<feature type="transmembrane region" description="Helical" evidence="1">
    <location>
        <begin position="311"/>
        <end position="329"/>
    </location>
</feature>
<feature type="transmembrane region" description="Helical" evidence="1">
    <location>
        <begin position="7"/>
        <end position="29"/>
    </location>
</feature>
<reference evidence="2 3" key="1">
    <citation type="submission" date="2020-06" db="EMBL/GenBank/DDBJ databases">
        <title>Frischella cerana isolated from Apis cerana gut homogenate.</title>
        <authorList>
            <person name="Wolter L.A."/>
            <person name="Suenami S."/>
            <person name="Miyazaki R."/>
        </authorList>
    </citation>
    <scope>NUCLEOTIDE SEQUENCE [LARGE SCALE GENOMIC DNA]</scope>
    <source>
        <strain evidence="2 3">Ac13</strain>
    </source>
</reference>
<keyword evidence="3" id="KW-1185">Reference proteome</keyword>
<dbReference type="NCBIfam" id="NF008712">
    <property type="entry name" value="PRK11715.1-1"/>
    <property type="match status" value="1"/>
</dbReference>
<feature type="transmembrane region" description="Helical" evidence="1">
    <location>
        <begin position="393"/>
        <end position="412"/>
    </location>
</feature>
<keyword evidence="1" id="KW-1133">Transmembrane helix</keyword>
<evidence type="ECO:0000313" key="2">
    <source>
        <dbReference type="EMBL" id="MBC9130603.1"/>
    </source>
</evidence>
<dbReference type="Proteomes" id="UP000651208">
    <property type="component" value="Unassembled WGS sequence"/>
</dbReference>
<sequence>MNSRYSLLIKIVTLFVLVIVMLIPTRLIMGIVDDRFYYQNEVIESVSRSSSGEQTIVGPIIAIPYIETNIYYEDSKQIIKRTRNIHYILPKTLDVKAKVDVAPRYIGIYQTQNYQSDLEFKGTFEATSFVHEENIELDEPYAVVLISDTRGIMQIPVMNIDQKTINFEPGIKENGFTTSSQLGGIHVPISFKQLENSLSYNFSLKLQGMNRLAIVPVGQSTQYQLDANWPHPNFLGFSLPTKRQINEKGFSAEWQSTWYANNINSLFAEDSQISEERYKNKVCGSYVDSCMPMFKASFIEPVDQYQLTKRAIKYDILFTVLIFVSFFIFEILKQIKIHPVQYLLVGMALAIFYLLLLAASEHIGFTLAYIIGALACSILIGFYLSAVLKSIKWSCGFTVFLLTLYACLYIVMNSEGNSLLFGTTLLFLVLSGIMILTRHIDWYSVAKIDLNNIDKVTPINEQSNTSPESN</sequence>
<dbReference type="PANTHER" id="PTHR30092">
    <property type="entry name" value="INNER MEMBRANE PROTEIN CRED"/>
    <property type="match status" value="1"/>
</dbReference>
<comment type="caution">
    <text evidence="2">The sequence shown here is derived from an EMBL/GenBank/DDBJ whole genome shotgun (WGS) entry which is preliminary data.</text>
</comment>
<dbReference type="EMBL" id="JABURY010000010">
    <property type="protein sequence ID" value="MBC9130603.1"/>
    <property type="molecule type" value="Genomic_DNA"/>
</dbReference>
<dbReference type="PANTHER" id="PTHR30092:SF0">
    <property type="entry name" value="INNER MEMBRANE PROTEIN CRED"/>
    <property type="match status" value="1"/>
</dbReference>
<dbReference type="Pfam" id="PF06123">
    <property type="entry name" value="CreD"/>
    <property type="match status" value="1"/>
</dbReference>
<dbReference type="RefSeq" id="WP_187755045.1">
    <property type="nucleotide sequence ID" value="NZ_JABURY010000010.1"/>
</dbReference>
<organism evidence="2 3">
    <name type="scientific">Frischella japonica</name>
    <dbReference type="NCBI Taxonomy" id="2741544"/>
    <lineage>
        <taxon>Bacteria</taxon>
        <taxon>Pseudomonadati</taxon>
        <taxon>Pseudomonadota</taxon>
        <taxon>Gammaproteobacteria</taxon>
        <taxon>Orbales</taxon>
        <taxon>Orbaceae</taxon>
        <taxon>Frischella</taxon>
    </lineage>
</organism>
<feature type="transmembrane region" description="Helical" evidence="1">
    <location>
        <begin position="418"/>
        <end position="437"/>
    </location>
</feature>
<dbReference type="PIRSF" id="PIRSF004548">
    <property type="entry name" value="CreD"/>
    <property type="match status" value="1"/>
</dbReference>
<evidence type="ECO:0000313" key="3">
    <source>
        <dbReference type="Proteomes" id="UP000651208"/>
    </source>
</evidence>
<keyword evidence="1" id="KW-0812">Transmembrane</keyword>
<feature type="transmembrane region" description="Helical" evidence="1">
    <location>
        <begin position="341"/>
        <end position="360"/>
    </location>
</feature>
<dbReference type="InterPro" id="IPR010364">
    <property type="entry name" value="Uncharacterised_IM_CreD"/>
</dbReference>
<name>A0ABR7QWL6_9GAMM</name>
<evidence type="ECO:0000256" key="1">
    <source>
        <dbReference type="SAM" id="Phobius"/>
    </source>
</evidence>
<proteinExistence type="predicted"/>